<evidence type="ECO:0000313" key="3">
    <source>
        <dbReference type="EMBL" id="MFC4129196.1"/>
    </source>
</evidence>
<reference evidence="4" key="1">
    <citation type="journal article" date="2019" name="Int. J. Syst. Evol. Microbiol.">
        <title>The Global Catalogue of Microorganisms (GCM) 10K type strain sequencing project: providing services to taxonomists for standard genome sequencing and annotation.</title>
        <authorList>
            <consortium name="The Broad Institute Genomics Platform"/>
            <consortium name="The Broad Institute Genome Sequencing Center for Infectious Disease"/>
            <person name="Wu L."/>
            <person name="Ma J."/>
        </authorList>
    </citation>
    <scope>NUCLEOTIDE SEQUENCE [LARGE SCALE GENOMIC DNA]</scope>
    <source>
        <strain evidence="4">CGMCC 4.7289</strain>
    </source>
</reference>
<dbReference type="EMBL" id="JBHSAY010000003">
    <property type="protein sequence ID" value="MFC4129196.1"/>
    <property type="molecule type" value="Genomic_DNA"/>
</dbReference>
<evidence type="ECO:0008006" key="5">
    <source>
        <dbReference type="Google" id="ProtNLM"/>
    </source>
</evidence>
<feature type="compositionally biased region" description="Gly residues" evidence="1">
    <location>
        <begin position="88"/>
        <end position="103"/>
    </location>
</feature>
<evidence type="ECO:0000313" key="4">
    <source>
        <dbReference type="Proteomes" id="UP001595816"/>
    </source>
</evidence>
<feature type="region of interest" description="Disordered" evidence="1">
    <location>
        <begin position="88"/>
        <end position="112"/>
    </location>
</feature>
<keyword evidence="2" id="KW-0472">Membrane</keyword>
<protein>
    <recommendedName>
        <fullName evidence="5">DUF5666 domain-containing protein</fullName>
    </recommendedName>
</protein>
<evidence type="ECO:0000256" key="1">
    <source>
        <dbReference type="SAM" id="MobiDB-lite"/>
    </source>
</evidence>
<keyword evidence="4" id="KW-1185">Reference proteome</keyword>
<evidence type="ECO:0000256" key="2">
    <source>
        <dbReference type="SAM" id="Phobius"/>
    </source>
</evidence>
<dbReference type="RefSeq" id="WP_253758936.1">
    <property type="nucleotide sequence ID" value="NZ_JAMZDZ010000001.1"/>
</dbReference>
<keyword evidence="2" id="KW-0812">Transmembrane</keyword>
<comment type="caution">
    <text evidence="3">The sequence shown here is derived from an EMBL/GenBank/DDBJ whole genome shotgun (WGS) entry which is preliminary data.</text>
</comment>
<accession>A0ABV8LE69</accession>
<keyword evidence="2" id="KW-1133">Transmembrane helix</keyword>
<proteinExistence type="predicted"/>
<name>A0ABV8LE69_9ACTN</name>
<organism evidence="3 4">
    <name type="scientific">Hamadaea flava</name>
    <dbReference type="NCBI Taxonomy" id="1742688"/>
    <lineage>
        <taxon>Bacteria</taxon>
        <taxon>Bacillati</taxon>
        <taxon>Actinomycetota</taxon>
        <taxon>Actinomycetes</taxon>
        <taxon>Micromonosporales</taxon>
        <taxon>Micromonosporaceae</taxon>
        <taxon>Hamadaea</taxon>
    </lineage>
</organism>
<sequence length="182" mass="17931">MSKHSDQATGIDDPSAPIDDLAVGLAKAERKPWLTRSTLILGGAVLVVAGFIGGLQVGGGTEATANTPGGGNNRGAYGFPGGGYGFPGGGNFGQQGAGTGQQGTGNSTRNATTGKIKLIDGNTVYVELTDGTVVTVKVSDSTKVQSSSTITVKDLKAGASVTVQGQTGSDGTITAGTITATK</sequence>
<feature type="transmembrane region" description="Helical" evidence="2">
    <location>
        <begin position="39"/>
        <end position="58"/>
    </location>
</feature>
<gene>
    <name evidence="3" type="ORF">ACFOZ4_01055</name>
</gene>
<dbReference type="Proteomes" id="UP001595816">
    <property type="component" value="Unassembled WGS sequence"/>
</dbReference>